<proteinExistence type="predicted"/>
<protein>
    <submittedName>
        <fullName evidence="1">Uncharacterized protein</fullName>
    </submittedName>
</protein>
<dbReference type="Proteomes" id="UP001487740">
    <property type="component" value="Unassembled WGS sequence"/>
</dbReference>
<reference evidence="1 2" key="1">
    <citation type="submission" date="2023-03" db="EMBL/GenBank/DDBJ databases">
        <title>High-quality genome of Scylla paramamosain provides insights in environmental adaptation.</title>
        <authorList>
            <person name="Zhang L."/>
        </authorList>
    </citation>
    <scope>NUCLEOTIDE SEQUENCE [LARGE SCALE GENOMIC DNA]</scope>
    <source>
        <strain evidence="1">LZ_2023a</strain>
        <tissue evidence="1">Muscle</tissue>
    </source>
</reference>
<organism evidence="1 2">
    <name type="scientific">Scylla paramamosain</name>
    <name type="common">Mud crab</name>
    <dbReference type="NCBI Taxonomy" id="85552"/>
    <lineage>
        <taxon>Eukaryota</taxon>
        <taxon>Metazoa</taxon>
        <taxon>Ecdysozoa</taxon>
        <taxon>Arthropoda</taxon>
        <taxon>Crustacea</taxon>
        <taxon>Multicrustacea</taxon>
        <taxon>Malacostraca</taxon>
        <taxon>Eumalacostraca</taxon>
        <taxon>Eucarida</taxon>
        <taxon>Decapoda</taxon>
        <taxon>Pleocyemata</taxon>
        <taxon>Brachyura</taxon>
        <taxon>Eubrachyura</taxon>
        <taxon>Portunoidea</taxon>
        <taxon>Portunidae</taxon>
        <taxon>Portuninae</taxon>
        <taxon>Scylla</taxon>
    </lineage>
</organism>
<gene>
    <name evidence="1" type="ORF">O3P69_014061</name>
</gene>
<evidence type="ECO:0000313" key="2">
    <source>
        <dbReference type="Proteomes" id="UP001487740"/>
    </source>
</evidence>
<comment type="caution">
    <text evidence="1">The sequence shown here is derived from an EMBL/GenBank/DDBJ whole genome shotgun (WGS) entry which is preliminary data.</text>
</comment>
<keyword evidence="2" id="KW-1185">Reference proteome</keyword>
<name>A0AAW0ST43_SCYPA</name>
<dbReference type="AlphaFoldDB" id="A0AAW0ST43"/>
<accession>A0AAW0ST43</accession>
<sequence>MEVRENIRHHLATPSTRREENGSVPFIEVLMSPHYPYHPTAAPPSTWERFWLSMLNATASPHPEQQQCAALNGGNDLFVARGMDFRKLLHPGRSSYGILSTAGIFCSRNFTFAGRSRRRVEGGSAVEGEADLAGLTRRLHDVWTVAWRSLNHLTVIYNNAQH</sequence>
<dbReference type="EMBL" id="JARAKH010000047">
    <property type="protein sequence ID" value="KAK8377852.1"/>
    <property type="molecule type" value="Genomic_DNA"/>
</dbReference>
<evidence type="ECO:0000313" key="1">
    <source>
        <dbReference type="EMBL" id="KAK8377852.1"/>
    </source>
</evidence>